<dbReference type="Pfam" id="PF07679">
    <property type="entry name" value="I-set"/>
    <property type="match status" value="1"/>
</dbReference>
<dbReference type="InterPro" id="IPR013783">
    <property type="entry name" value="Ig-like_fold"/>
</dbReference>
<dbReference type="PANTHER" id="PTHR47633:SF4">
    <property type="entry name" value="MYOPALLADIN ISOFORM X1"/>
    <property type="match status" value="1"/>
</dbReference>
<keyword evidence="3" id="KW-1185">Reference proteome</keyword>
<dbReference type="Gene3D" id="2.60.40.10">
    <property type="entry name" value="Immunoglobulins"/>
    <property type="match status" value="1"/>
</dbReference>
<evidence type="ECO:0000259" key="1">
    <source>
        <dbReference type="PROSITE" id="PS50835"/>
    </source>
</evidence>
<dbReference type="Proteomes" id="UP001469553">
    <property type="component" value="Unassembled WGS sequence"/>
</dbReference>
<dbReference type="InterPro" id="IPR013098">
    <property type="entry name" value="Ig_I-set"/>
</dbReference>
<dbReference type="PROSITE" id="PS50835">
    <property type="entry name" value="IG_LIKE"/>
    <property type="match status" value="1"/>
</dbReference>
<organism evidence="2 3">
    <name type="scientific">Ameca splendens</name>
    <dbReference type="NCBI Taxonomy" id="208324"/>
    <lineage>
        <taxon>Eukaryota</taxon>
        <taxon>Metazoa</taxon>
        <taxon>Chordata</taxon>
        <taxon>Craniata</taxon>
        <taxon>Vertebrata</taxon>
        <taxon>Euteleostomi</taxon>
        <taxon>Actinopterygii</taxon>
        <taxon>Neopterygii</taxon>
        <taxon>Teleostei</taxon>
        <taxon>Neoteleostei</taxon>
        <taxon>Acanthomorphata</taxon>
        <taxon>Ovalentaria</taxon>
        <taxon>Atherinomorphae</taxon>
        <taxon>Cyprinodontiformes</taxon>
        <taxon>Goodeidae</taxon>
        <taxon>Ameca</taxon>
    </lineage>
</organism>
<dbReference type="InterPro" id="IPR036179">
    <property type="entry name" value="Ig-like_dom_sf"/>
</dbReference>
<evidence type="ECO:0000313" key="3">
    <source>
        <dbReference type="Proteomes" id="UP001469553"/>
    </source>
</evidence>
<name>A0ABV0ZC40_9TELE</name>
<protein>
    <recommendedName>
        <fullName evidence="1">Ig-like domain-containing protein</fullName>
    </recommendedName>
</protein>
<feature type="domain" description="Ig-like" evidence="1">
    <location>
        <begin position="65"/>
        <end position="102"/>
    </location>
</feature>
<proteinExistence type="predicted"/>
<dbReference type="SUPFAM" id="SSF48726">
    <property type="entry name" value="Immunoglobulin"/>
    <property type="match status" value="1"/>
</dbReference>
<dbReference type="PANTHER" id="PTHR47633">
    <property type="entry name" value="IMMUNOGLOBULIN"/>
    <property type="match status" value="1"/>
</dbReference>
<gene>
    <name evidence="2" type="ORF">AMECASPLE_017242</name>
</gene>
<dbReference type="EMBL" id="JAHRIP010057713">
    <property type="protein sequence ID" value="MEQ2303465.1"/>
    <property type="molecule type" value="Genomic_DNA"/>
</dbReference>
<reference evidence="2 3" key="1">
    <citation type="submission" date="2021-06" db="EMBL/GenBank/DDBJ databases">
        <authorList>
            <person name="Palmer J.M."/>
        </authorList>
    </citation>
    <scope>NUCLEOTIDE SEQUENCE [LARGE SCALE GENOMIC DNA]</scope>
    <source>
        <strain evidence="2 3">AS_MEX2019</strain>
        <tissue evidence="2">Muscle</tissue>
    </source>
</reference>
<comment type="caution">
    <text evidence="2">The sequence shown here is derived from an EMBL/GenBank/DDBJ whole genome shotgun (WGS) entry which is preliminary data.</text>
</comment>
<sequence>MSARLKRIYDHQYHHKESQYLVKEYSSSKAIEERYEHKTQARIQEVVKTKLGEKYVREEPMIRGPQFLVRLRSHTVFENTPIKLFCTVEGFPMPIVKWYKDGVILNLSSGRYLVEAKGGSHSLVIPRYSYLPRLFFEYISIEGSESQAISVNYDP</sequence>
<accession>A0ABV0ZC40</accession>
<evidence type="ECO:0000313" key="2">
    <source>
        <dbReference type="EMBL" id="MEQ2303465.1"/>
    </source>
</evidence>
<dbReference type="InterPro" id="IPR007110">
    <property type="entry name" value="Ig-like_dom"/>
</dbReference>